<evidence type="ECO:0000313" key="2">
    <source>
        <dbReference type="EMBL" id="KAF6218122.1"/>
    </source>
</evidence>
<sequence>MASEGLSSAPEFYSFKTVLLTGGTGGLGGCLLNTYRSAVTDSKLAVDTTCHFLRVPAEIRLNIYRCLLLDPPRASLDPSYPEKAFDATTDRIQQRSTLDALLDQYLEENDLIESYDPEGQGSVMYNHLAPNQSNPHWETPSSPAIDEEESFQSAGVSQD</sequence>
<dbReference type="GeneID" id="59334485"/>
<dbReference type="Proteomes" id="UP000593566">
    <property type="component" value="Unassembled WGS sequence"/>
</dbReference>
<feature type="compositionally biased region" description="Polar residues" evidence="1">
    <location>
        <begin position="129"/>
        <end position="142"/>
    </location>
</feature>
<gene>
    <name evidence="2" type="ORF">HO133_006080</name>
</gene>
<proteinExistence type="predicted"/>
<dbReference type="EMBL" id="JACCJB010000023">
    <property type="protein sequence ID" value="KAF6218122.1"/>
    <property type="molecule type" value="Genomic_DNA"/>
</dbReference>
<evidence type="ECO:0000313" key="3">
    <source>
        <dbReference type="Proteomes" id="UP000593566"/>
    </source>
</evidence>
<feature type="region of interest" description="Disordered" evidence="1">
    <location>
        <begin position="116"/>
        <end position="159"/>
    </location>
</feature>
<evidence type="ECO:0000256" key="1">
    <source>
        <dbReference type="SAM" id="MobiDB-lite"/>
    </source>
</evidence>
<dbReference type="RefSeq" id="XP_037147557.1">
    <property type="nucleotide sequence ID" value="XM_037296983.1"/>
</dbReference>
<dbReference type="AlphaFoldDB" id="A0A8H6F7H3"/>
<reference evidence="2 3" key="1">
    <citation type="journal article" date="2020" name="Genomics">
        <title>Complete, high-quality genomes from long-read metagenomic sequencing of two wolf lichen thalli reveals enigmatic genome architecture.</title>
        <authorList>
            <person name="McKenzie S.K."/>
            <person name="Walston R.F."/>
            <person name="Allen J.L."/>
        </authorList>
    </citation>
    <scope>NUCLEOTIDE SEQUENCE [LARGE SCALE GENOMIC DNA]</scope>
    <source>
        <strain evidence="2">WasteWater1</strain>
    </source>
</reference>
<comment type="caution">
    <text evidence="2">The sequence shown here is derived from an EMBL/GenBank/DDBJ whole genome shotgun (WGS) entry which is preliminary data.</text>
</comment>
<keyword evidence="3" id="KW-1185">Reference proteome</keyword>
<name>A0A8H6F7H3_9LECA</name>
<accession>A0A8H6F7H3</accession>
<protein>
    <submittedName>
        <fullName evidence="2">Uncharacterized protein</fullName>
    </submittedName>
</protein>
<organism evidence="2 3">
    <name type="scientific">Letharia lupina</name>
    <dbReference type="NCBI Taxonomy" id="560253"/>
    <lineage>
        <taxon>Eukaryota</taxon>
        <taxon>Fungi</taxon>
        <taxon>Dikarya</taxon>
        <taxon>Ascomycota</taxon>
        <taxon>Pezizomycotina</taxon>
        <taxon>Lecanoromycetes</taxon>
        <taxon>OSLEUM clade</taxon>
        <taxon>Lecanoromycetidae</taxon>
        <taxon>Lecanorales</taxon>
        <taxon>Lecanorineae</taxon>
        <taxon>Parmeliaceae</taxon>
        <taxon>Letharia</taxon>
    </lineage>
</organism>